<feature type="chain" id="PRO_5008642970" description="Outer membrane protein beta-barrel domain-containing protein" evidence="1">
    <location>
        <begin position="28"/>
        <end position="193"/>
    </location>
</feature>
<protein>
    <recommendedName>
        <fullName evidence="4">Outer membrane protein beta-barrel domain-containing protein</fullName>
    </recommendedName>
</protein>
<keyword evidence="1" id="KW-0732">Signal</keyword>
<dbReference type="SUPFAM" id="SSF56925">
    <property type="entry name" value="OMPA-like"/>
    <property type="match status" value="1"/>
</dbReference>
<comment type="caution">
    <text evidence="2">The sequence shown here is derived from an EMBL/GenBank/DDBJ whole genome shotgun (WGS) entry which is preliminary data.</text>
</comment>
<organism evidence="2 3">
    <name type="scientific">Orenia metallireducens</name>
    <dbReference type="NCBI Taxonomy" id="1413210"/>
    <lineage>
        <taxon>Bacteria</taxon>
        <taxon>Bacillati</taxon>
        <taxon>Bacillota</taxon>
        <taxon>Clostridia</taxon>
        <taxon>Halanaerobiales</taxon>
        <taxon>Halobacteroidaceae</taxon>
        <taxon>Orenia</taxon>
    </lineage>
</organism>
<dbReference type="AlphaFoldDB" id="A0A1C0ABA7"/>
<evidence type="ECO:0008006" key="4">
    <source>
        <dbReference type="Google" id="ProtNLM"/>
    </source>
</evidence>
<evidence type="ECO:0000313" key="3">
    <source>
        <dbReference type="Proteomes" id="UP000093514"/>
    </source>
</evidence>
<gene>
    <name evidence="2" type="ORF">U472_03650</name>
</gene>
<sequence>MRIKNVLIIQLLVFCFMAVFNSGSANAMSQAEIGKGDSSLAYGIQVLDGEIRALNLETEFGLSSNFGIEGIYTYIGESDDQSIDDEKDNKLDINAKLNIVNELDYDVTAVVGYHTDFEEGYPRIGVLYSKKENKLLDLNLGIDVLLKKDSNYLGYMLGFDYRLTENIYLEVGHRKFSGQEDTEGLNIGTRYYF</sequence>
<reference evidence="3" key="1">
    <citation type="submission" date="2016-07" db="EMBL/GenBank/DDBJ databases">
        <authorList>
            <person name="Florea S."/>
            <person name="Webb J.S."/>
            <person name="Jaromczyk J."/>
            <person name="Schardl C.L."/>
        </authorList>
    </citation>
    <scope>NUCLEOTIDE SEQUENCE [LARGE SCALE GENOMIC DNA]</scope>
    <source>
        <strain evidence="3">Z6</strain>
    </source>
</reference>
<dbReference type="Gene3D" id="2.40.160.20">
    <property type="match status" value="1"/>
</dbReference>
<dbReference type="EMBL" id="LWDV01000007">
    <property type="protein sequence ID" value="OCL27657.1"/>
    <property type="molecule type" value="Genomic_DNA"/>
</dbReference>
<name>A0A1C0ABA7_9FIRM</name>
<reference evidence="2 3" key="2">
    <citation type="submission" date="2016-08" db="EMBL/GenBank/DDBJ databases">
        <title>Orenia metallireducens sp. nov. strain Z6, a Novel Metal-reducing Firmicute from the Deep Subsurface.</title>
        <authorList>
            <person name="Maxim B.I."/>
            <person name="Kenneth K."/>
            <person name="Flynn T.M."/>
            <person name="Oloughlin E.J."/>
            <person name="Locke R.A."/>
            <person name="Weber J.R."/>
            <person name="Egan S.M."/>
            <person name="Mackie R.I."/>
            <person name="Cann I.K."/>
        </authorList>
    </citation>
    <scope>NUCLEOTIDE SEQUENCE [LARGE SCALE GENOMIC DNA]</scope>
    <source>
        <strain evidence="2 3">Z6</strain>
    </source>
</reference>
<dbReference type="InterPro" id="IPR011250">
    <property type="entry name" value="OMP/PagP_B-barrel"/>
</dbReference>
<accession>A0A1C0ABA7</accession>
<evidence type="ECO:0000256" key="1">
    <source>
        <dbReference type="SAM" id="SignalP"/>
    </source>
</evidence>
<keyword evidence="3" id="KW-1185">Reference proteome</keyword>
<proteinExistence type="predicted"/>
<feature type="signal peptide" evidence="1">
    <location>
        <begin position="1"/>
        <end position="27"/>
    </location>
</feature>
<dbReference type="OrthoDB" id="2112703at2"/>
<dbReference type="Proteomes" id="UP000093514">
    <property type="component" value="Unassembled WGS sequence"/>
</dbReference>
<dbReference type="RefSeq" id="WP_068715618.1">
    <property type="nucleotide sequence ID" value="NZ_LWDV01000007.1"/>
</dbReference>
<evidence type="ECO:0000313" key="2">
    <source>
        <dbReference type="EMBL" id="OCL27657.1"/>
    </source>
</evidence>